<dbReference type="GO" id="GO:0022857">
    <property type="term" value="F:transmembrane transporter activity"/>
    <property type="evidence" value="ECO:0007669"/>
    <property type="project" value="InterPro"/>
</dbReference>
<evidence type="ECO:0000256" key="8">
    <source>
        <dbReference type="SAM" id="Phobius"/>
    </source>
</evidence>
<comment type="caution">
    <text evidence="9">The sequence shown here is derived from an EMBL/GenBank/DDBJ whole genome shotgun (WGS) entry which is preliminary data.</text>
</comment>
<dbReference type="OrthoDB" id="21828at2"/>
<evidence type="ECO:0000313" key="10">
    <source>
        <dbReference type="Proteomes" id="UP000014393"/>
    </source>
</evidence>
<dbReference type="Proteomes" id="UP000014393">
    <property type="component" value="Unassembled WGS sequence"/>
</dbReference>
<evidence type="ECO:0000256" key="6">
    <source>
        <dbReference type="ARBA" id="ARBA00023136"/>
    </source>
</evidence>
<dbReference type="GO" id="GO:0005886">
    <property type="term" value="C:plasma membrane"/>
    <property type="evidence" value="ECO:0007669"/>
    <property type="project" value="UniProtKB-SubCell"/>
</dbReference>
<dbReference type="SUPFAM" id="SSF103481">
    <property type="entry name" value="Multidrug resistance efflux transporter EmrE"/>
    <property type="match status" value="1"/>
</dbReference>
<evidence type="ECO:0000256" key="7">
    <source>
        <dbReference type="RuleBase" id="RU003942"/>
    </source>
</evidence>
<dbReference type="Gene3D" id="1.10.3730.20">
    <property type="match status" value="1"/>
</dbReference>
<evidence type="ECO:0000256" key="4">
    <source>
        <dbReference type="ARBA" id="ARBA00022692"/>
    </source>
</evidence>
<dbReference type="Pfam" id="PF00893">
    <property type="entry name" value="Multi_Drug_Res"/>
    <property type="match status" value="1"/>
</dbReference>
<gene>
    <name evidence="9" type="ORF">HMPREF9237_00576</name>
</gene>
<dbReference type="InterPro" id="IPR045324">
    <property type="entry name" value="Small_multidrug_res"/>
</dbReference>
<dbReference type="HOGENOM" id="CLU_133067_1_2_11"/>
<feature type="transmembrane region" description="Helical" evidence="8">
    <location>
        <begin position="82"/>
        <end position="103"/>
    </location>
</feature>
<evidence type="ECO:0000313" key="9">
    <source>
        <dbReference type="EMBL" id="EPD27584.1"/>
    </source>
</evidence>
<dbReference type="RefSeq" id="WP_016442211.1">
    <property type="nucleotide sequence ID" value="NZ_KE150262.1"/>
</dbReference>
<proteinExistence type="inferred from homology"/>
<dbReference type="PANTHER" id="PTHR30561:SF0">
    <property type="entry name" value="GUANIDINIUM EXPORTER"/>
    <property type="match status" value="1"/>
</dbReference>
<dbReference type="InterPro" id="IPR000390">
    <property type="entry name" value="Small_drug/metabolite_transptr"/>
</dbReference>
<dbReference type="PANTHER" id="PTHR30561">
    <property type="entry name" value="SMR FAMILY PROTON-DEPENDENT DRUG EFFLUX TRANSPORTER SUGE"/>
    <property type="match status" value="1"/>
</dbReference>
<keyword evidence="6 8" id="KW-0472">Membrane</keyword>
<dbReference type="InterPro" id="IPR037185">
    <property type="entry name" value="EmrE-like"/>
</dbReference>
<dbReference type="PATRIC" id="fig|883067.3.peg.577"/>
<sequence>MAWVILVASGIFEAVWATALGESRGLSRPLPAIVFGVALIVSMWGLSRALREIPLGTAYAVWTGIGAVLTVVIAAARGVEELSVLKVVFLCGVVGAVVGLRVVERKSAGYHEGSQPMNVPVNGDA</sequence>
<evidence type="ECO:0000256" key="2">
    <source>
        <dbReference type="ARBA" id="ARBA00022448"/>
    </source>
</evidence>
<feature type="transmembrane region" description="Helical" evidence="8">
    <location>
        <begin position="27"/>
        <end position="46"/>
    </location>
</feature>
<reference evidence="9 10" key="1">
    <citation type="submission" date="2013-05" db="EMBL/GenBank/DDBJ databases">
        <title>The Genome Sequence of Actinobaculum schaalii FB123-CNA2.</title>
        <authorList>
            <consortium name="The Broad Institute Genomics Platform"/>
            <person name="Earl A."/>
            <person name="Ward D."/>
            <person name="Feldgarden M."/>
            <person name="Gevers D."/>
            <person name="Saerens B."/>
            <person name="Vaneechoutte M."/>
            <person name="Walker B."/>
            <person name="Young S."/>
            <person name="Zeng Q."/>
            <person name="Gargeya S."/>
            <person name="Fitzgerald M."/>
            <person name="Haas B."/>
            <person name="Abouelleil A."/>
            <person name="Allen A.W."/>
            <person name="Alvarado L."/>
            <person name="Arachchi H.M."/>
            <person name="Berlin A.M."/>
            <person name="Chapman S.B."/>
            <person name="Gainer-Dewar J."/>
            <person name="Goldberg J."/>
            <person name="Griggs A."/>
            <person name="Gujja S."/>
            <person name="Hansen M."/>
            <person name="Howarth C."/>
            <person name="Imamovic A."/>
            <person name="Ireland A."/>
            <person name="Larimer J."/>
            <person name="McCowan C."/>
            <person name="Murphy C."/>
            <person name="Pearson M."/>
            <person name="Poon T.W."/>
            <person name="Priest M."/>
            <person name="Roberts A."/>
            <person name="Saif S."/>
            <person name="Shea T."/>
            <person name="Sisk P."/>
            <person name="Sykes S."/>
            <person name="Wortman J."/>
            <person name="Nusbaum C."/>
            <person name="Birren B."/>
        </authorList>
    </citation>
    <scope>NUCLEOTIDE SEQUENCE [LARGE SCALE GENOMIC DNA]</scope>
    <source>
        <strain evidence="9 10">FB123-CNA-2</strain>
    </source>
</reference>
<accession>S2WI58</accession>
<evidence type="ECO:0000256" key="3">
    <source>
        <dbReference type="ARBA" id="ARBA00022475"/>
    </source>
</evidence>
<keyword evidence="10" id="KW-1185">Reference proteome</keyword>
<keyword evidence="4 7" id="KW-0812">Transmembrane</keyword>
<dbReference type="EMBL" id="AGWM01000005">
    <property type="protein sequence ID" value="EPD27584.1"/>
    <property type="molecule type" value="Genomic_DNA"/>
</dbReference>
<evidence type="ECO:0008006" key="11">
    <source>
        <dbReference type="Google" id="ProtNLM"/>
    </source>
</evidence>
<comment type="similarity">
    <text evidence="7">Belongs to the drug/metabolite transporter (DMT) superfamily. Small multidrug resistance (SMR) (TC 2.A.7.1) family.</text>
</comment>
<evidence type="ECO:0000256" key="1">
    <source>
        <dbReference type="ARBA" id="ARBA00004651"/>
    </source>
</evidence>
<protein>
    <recommendedName>
        <fullName evidence="11">Quaternary ammonium compound-resistance protein sugE</fullName>
    </recommendedName>
</protein>
<comment type="subcellular location">
    <subcellularLocation>
        <location evidence="1 7">Cell membrane</location>
        <topology evidence="1 7">Multi-pass membrane protein</topology>
    </subcellularLocation>
</comment>
<keyword evidence="5 8" id="KW-1133">Transmembrane helix</keyword>
<organism evidence="9 10">
    <name type="scientific">Actinotignum schaalii FB123-CNA-2</name>
    <dbReference type="NCBI Taxonomy" id="883067"/>
    <lineage>
        <taxon>Bacteria</taxon>
        <taxon>Bacillati</taxon>
        <taxon>Actinomycetota</taxon>
        <taxon>Actinomycetes</taxon>
        <taxon>Actinomycetales</taxon>
        <taxon>Actinomycetaceae</taxon>
        <taxon>Actinotignum</taxon>
    </lineage>
</organism>
<dbReference type="eggNOG" id="COG2076">
    <property type="taxonomic scope" value="Bacteria"/>
</dbReference>
<keyword evidence="2" id="KW-0813">Transport</keyword>
<keyword evidence="3" id="KW-1003">Cell membrane</keyword>
<feature type="transmembrane region" description="Helical" evidence="8">
    <location>
        <begin position="58"/>
        <end position="76"/>
    </location>
</feature>
<dbReference type="AlphaFoldDB" id="S2WI58"/>
<evidence type="ECO:0000256" key="5">
    <source>
        <dbReference type="ARBA" id="ARBA00022989"/>
    </source>
</evidence>
<dbReference type="STRING" id="59505.FB03_05725"/>
<name>S2WI58_9ACTO</name>